<reference evidence="2" key="2">
    <citation type="submission" date="2020-04" db="EMBL/GenBank/DDBJ databases">
        <authorList>
            <consortium name="NCBI Genome Project"/>
        </authorList>
    </citation>
    <scope>NUCLEOTIDE SEQUENCE</scope>
    <source>
        <strain evidence="2">CBS 342.82</strain>
    </source>
</reference>
<dbReference type="RefSeq" id="XP_033462215.1">
    <property type="nucleotide sequence ID" value="XM_033602943.1"/>
</dbReference>
<organism evidence="2">
    <name type="scientific">Dissoconium aciculare CBS 342.82</name>
    <dbReference type="NCBI Taxonomy" id="1314786"/>
    <lineage>
        <taxon>Eukaryota</taxon>
        <taxon>Fungi</taxon>
        <taxon>Dikarya</taxon>
        <taxon>Ascomycota</taxon>
        <taxon>Pezizomycotina</taxon>
        <taxon>Dothideomycetes</taxon>
        <taxon>Dothideomycetidae</taxon>
        <taxon>Mycosphaerellales</taxon>
        <taxon>Dissoconiaceae</taxon>
        <taxon>Dissoconium</taxon>
    </lineage>
</organism>
<proteinExistence type="predicted"/>
<name>A0A6J3MC40_9PEZI</name>
<accession>A0A6J3MC40</accession>
<reference evidence="2" key="3">
    <citation type="submission" date="2025-08" db="UniProtKB">
        <authorList>
            <consortium name="RefSeq"/>
        </authorList>
    </citation>
    <scope>IDENTIFICATION</scope>
    <source>
        <strain evidence="2">CBS 342.82</strain>
    </source>
</reference>
<reference evidence="2" key="1">
    <citation type="submission" date="2020-01" db="EMBL/GenBank/DDBJ databases">
        <authorList>
            <consortium name="DOE Joint Genome Institute"/>
            <person name="Haridas S."/>
            <person name="Albert R."/>
            <person name="Binder M."/>
            <person name="Bloem J."/>
            <person name="Labutti K."/>
            <person name="Salamov A."/>
            <person name="Andreopoulos B."/>
            <person name="Baker S.E."/>
            <person name="Barry K."/>
            <person name="Bills G."/>
            <person name="Bluhm B.H."/>
            <person name="Cannon C."/>
            <person name="Castanera R."/>
            <person name="Culley D.E."/>
            <person name="Daum C."/>
            <person name="Ezra D."/>
            <person name="Gonzalez J.B."/>
            <person name="Henrissat B."/>
            <person name="Kuo A."/>
            <person name="Liang C."/>
            <person name="Lipzen A."/>
            <person name="Lutzoni F."/>
            <person name="Magnuson J."/>
            <person name="Mondo S."/>
            <person name="Nolan M."/>
            <person name="Ohm R."/>
            <person name="Pangilinan J."/>
            <person name="Park H.-J."/>
            <person name="Ramirez L."/>
            <person name="Alfaro M."/>
            <person name="Sun H."/>
            <person name="Tritt A."/>
            <person name="Yoshinaga Y."/>
            <person name="Zwiers L.-H."/>
            <person name="Turgeon B.G."/>
            <person name="Goodwin S.B."/>
            <person name="Spatafora J.W."/>
            <person name="Crous P.W."/>
            <person name="Grigoriev I.V."/>
        </authorList>
    </citation>
    <scope>NUCLEOTIDE SEQUENCE</scope>
    <source>
        <strain evidence="2">CBS 342.82</strain>
    </source>
</reference>
<keyword evidence="1" id="KW-1185">Reference proteome</keyword>
<protein>
    <submittedName>
        <fullName evidence="2">Uncharacterized protein</fullName>
    </submittedName>
</protein>
<evidence type="ECO:0000313" key="1">
    <source>
        <dbReference type="Proteomes" id="UP000504637"/>
    </source>
</evidence>
<sequence>MWDHKPENNPENWGRSCLMDVKLLSACRQVHSEAHLVPCRSNVFTFFRLYQPDITVLKVLSPAQRAAIRCIYVNAWPLEEVRRACSLLHGLRRLRHVSFKLAIAELNSESDETPCVTDCQGFGLSPKAPPFARHVEVVNRFDGVDTSRHRSTLGFLELDICISPILQSFPANAGHRCCPILCWKLVEVPCVTIGLEEVHVMFN</sequence>
<dbReference type="AlphaFoldDB" id="A0A6J3MC40"/>
<dbReference type="OrthoDB" id="5413827at2759"/>
<evidence type="ECO:0000313" key="2">
    <source>
        <dbReference type="RefSeq" id="XP_033462215.1"/>
    </source>
</evidence>
<dbReference type="Proteomes" id="UP000504637">
    <property type="component" value="Unplaced"/>
</dbReference>
<gene>
    <name evidence="2" type="ORF">K489DRAFT_368369</name>
</gene>
<dbReference type="GeneID" id="54360743"/>